<accession>A0A5C3NEC4</accession>
<evidence type="ECO:0000256" key="2">
    <source>
        <dbReference type="SAM" id="MobiDB-lite"/>
    </source>
</evidence>
<name>A0A5C3NEC4_9AGAM</name>
<keyword evidence="1" id="KW-0175">Coiled coil</keyword>
<dbReference type="Pfam" id="PF07956">
    <property type="entry name" value="DUF1690"/>
    <property type="match status" value="1"/>
</dbReference>
<protein>
    <submittedName>
        <fullName evidence="3">Uncharacterized protein</fullName>
    </submittedName>
</protein>
<gene>
    <name evidence="3" type="ORF">OE88DRAFT_1623751</name>
</gene>
<feature type="compositionally biased region" description="Polar residues" evidence="2">
    <location>
        <begin position="21"/>
        <end position="45"/>
    </location>
</feature>
<evidence type="ECO:0000313" key="4">
    <source>
        <dbReference type="Proteomes" id="UP000305948"/>
    </source>
</evidence>
<sequence length="208" mass="23566">MGAGQSKSDSDEHVFHAETPIQFSNEVVNHLSDTSASPDTPPERQSTLDAHIRQRIQAELAHLREEESHVREEIERALEKENLDRERDMAGDESGQVKSTTALLGDVDELRKQVERFHSKKEEEDFVGARTRGEAVVQCFRNNPSTPLDCWKQVTEFKASVAHVEEVSISVPSHVTRHSCYIMLSYALTDNYAYSTALHRITTVIIHQ</sequence>
<keyword evidence="4" id="KW-1185">Reference proteome</keyword>
<dbReference type="Proteomes" id="UP000305948">
    <property type="component" value="Unassembled WGS sequence"/>
</dbReference>
<feature type="coiled-coil region" evidence="1">
    <location>
        <begin position="53"/>
        <end position="80"/>
    </location>
</feature>
<proteinExistence type="predicted"/>
<reference evidence="3 4" key="1">
    <citation type="journal article" date="2019" name="Nat. Ecol. Evol.">
        <title>Megaphylogeny resolves global patterns of mushroom evolution.</title>
        <authorList>
            <person name="Varga T."/>
            <person name="Krizsan K."/>
            <person name="Foldi C."/>
            <person name="Dima B."/>
            <person name="Sanchez-Garcia M."/>
            <person name="Sanchez-Ramirez S."/>
            <person name="Szollosi G.J."/>
            <person name="Szarkandi J.G."/>
            <person name="Papp V."/>
            <person name="Albert L."/>
            <person name="Andreopoulos W."/>
            <person name="Angelini C."/>
            <person name="Antonin V."/>
            <person name="Barry K.W."/>
            <person name="Bougher N.L."/>
            <person name="Buchanan P."/>
            <person name="Buyck B."/>
            <person name="Bense V."/>
            <person name="Catcheside P."/>
            <person name="Chovatia M."/>
            <person name="Cooper J."/>
            <person name="Damon W."/>
            <person name="Desjardin D."/>
            <person name="Finy P."/>
            <person name="Geml J."/>
            <person name="Haridas S."/>
            <person name="Hughes K."/>
            <person name="Justo A."/>
            <person name="Karasinski D."/>
            <person name="Kautmanova I."/>
            <person name="Kiss B."/>
            <person name="Kocsube S."/>
            <person name="Kotiranta H."/>
            <person name="LaButti K.M."/>
            <person name="Lechner B.E."/>
            <person name="Liimatainen K."/>
            <person name="Lipzen A."/>
            <person name="Lukacs Z."/>
            <person name="Mihaltcheva S."/>
            <person name="Morgado L.N."/>
            <person name="Niskanen T."/>
            <person name="Noordeloos M.E."/>
            <person name="Ohm R.A."/>
            <person name="Ortiz-Santana B."/>
            <person name="Ovrebo C."/>
            <person name="Racz N."/>
            <person name="Riley R."/>
            <person name="Savchenko A."/>
            <person name="Shiryaev A."/>
            <person name="Soop K."/>
            <person name="Spirin V."/>
            <person name="Szebenyi C."/>
            <person name="Tomsovsky M."/>
            <person name="Tulloss R.E."/>
            <person name="Uehling J."/>
            <person name="Grigoriev I.V."/>
            <person name="Vagvolgyi C."/>
            <person name="Papp T."/>
            <person name="Martin F.M."/>
            <person name="Miettinen O."/>
            <person name="Hibbett D.S."/>
            <person name="Nagy L.G."/>
        </authorList>
    </citation>
    <scope>NUCLEOTIDE SEQUENCE [LARGE SCALE GENOMIC DNA]</scope>
    <source>
        <strain evidence="3 4">OMC1185</strain>
    </source>
</reference>
<evidence type="ECO:0000256" key="1">
    <source>
        <dbReference type="SAM" id="Coils"/>
    </source>
</evidence>
<organism evidence="3 4">
    <name type="scientific">Heliocybe sulcata</name>
    <dbReference type="NCBI Taxonomy" id="5364"/>
    <lineage>
        <taxon>Eukaryota</taxon>
        <taxon>Fungi</taxon>
        <taxon>Dikarya</taxon>
        <taxon>Basidiomycota</taxon>
        <taxon>Agaricomycotina</taxon>
        <taxon>Agaricomycetes</taxon>
        <taxon>Gloeophyllales</taxon>
        <taxon>Gloeophyllaceae</taxon>
        <taxon>Heliocybe</taxon>
    </lineage>
</organism>
<evidence type="ECO:0000313" key="3">
    <source>
        <dbReference type="EMBL" id="TFK55325.1"/>
    </source>
</evidence>
<dbReference type="OrthoDB" id="5544375at2759"/>
<dbReference type="AlphaFoldDB" id="A0A5C3NEC4"/>
<dbReference type="InterPro" id="IPR012471">
    <property type="entry name" value="DUF1690"/>
</dbReference>
<feature type="region of interest" description="Disordered" evidence="2">
    <location>
        <begin position="1"/>
        <end position="45"/>
    </location>
</feature>
<dbReference type="EMBL" id="ML213505">
    <property type="protein sequence ID" value="TFK55325.1"/>
    <property type="molecule type" value="Genomic_DNA"/>
</dbReference>